<feature type="domain" description="Microcystin LR degradation protein MlrC N-terminal" evidence="2">
    <location>
        <begin position="2"/>
        <end position="116"/>
    </location>
</feature>
<dbReference type="Pfam" id="PF07171">
    <property type="entry name" value="MlrC_C"/>
    <property type="match status" value="1"/>
</dbReference>
<evidence type="ECO:0000313" key="3">
    <source>
        <dbReference type="EMBL" id="SVC65351.1"/>
    </source>
</evidence>
<dbReference type="AlphaFoldDB" id="A0A382P0J5"/>
<name>A0A382P0J5_9ZZZZ</name>
<evidence type="ECO:0008006" key="4">
    <source>
        <dbReference type="Google" id="ProtNLM"/>
    </source>
</evidence>
<feature type="domain" description="Microcystin LR degradation protein MlrC C-terminal" evidence="1">
    <location>
        <begin position="126"/>
        <end position="301"/>
    </location>
</feature>
<dbReference type="Pfam" id="PF07364">
    <property type="entry name" value="DUF1485"/>
    <property type="match status" value="1"/>
</dbReference>
<sequence length="315" mass="34147">LLLGIVRDKTRPTTAWRKIPLITHQEQFLTAHGPMKQWFDLARDMESRPGVLSASTLPMQPWLDVPQGGWAAAVVTDNDPELADKLVQELADEAWALRESFCRLDSITPEAAIQRAVDADKGLVILSDTGDSIWGGATGDSNVLLAEMIRQQVPHRALITLVDPEAVEAAMAAGVGGTLTTMIGGKLDPNFGTPTQVTAKVAAIGGGRVDVSLLGFESYDLGSAALLEIGEIRLVVSENRGIGGNHPSVYEHFGLDVADARMLVVKTASNWQFYQPWIDQVIRVDTPGATTSHLEDLPWQHLPRPIYLLDSDATM</sequence>
<protein>
    <recommendedName>
        <fullName evidence="4">Microcystin LR degradation protein MlrC C-terminal domain-containing protein</fullName>
    </recommendedName>
</protein>
<reference evidence="3" key="1">
    <citation type="submission" date="2018-05" db="EMBL/GenBank/DDBJ databases">
        <authorList>
            <person name="Lanie J.A."/>
            <person name="Ng W.-L."/>
            <person name="Kazmierczak K.M."/>
            <person name="Andrzejewski T.M."/>
            <person name="Davidsen T.M."/>
            <person name="Wayne K.J."/>
            <person name="Tettelin H."/>
            <person name="Glass J.I."/>
            <person name="Rusch D."/>
            <person name="Podicherti R."/>
            <person name="Tsui H.-C.T."/>
            <person name="Winkler M.E."/>
        </authorList>
    </citation>
    <scope>NUCLEOTIDE SEQUENCE</scope>
</reference>
<feature type="non-terminal residue" evidence="3">
    <location>
        <position position="1"/>
    </location>
</feature>
<gene>
    <name evidence="3" type="ORF">METZ01_LOCUS318205</name>
</gene>
<evidence type="ECO:0000259" key="1">
    <source>
        <dbReference type="Pfam" id="PF07171"/>
    </source>
</evidence>
<evidence type="ECO:0000259" key="2">
    <source>
        <dbReference type="Pfam" id="PF07364"/>
    </source>
</evidence>
<proteinExistence type="predicted"/>
<accession>A0A382P0J5</accession>
<dbReference type="EMBL" id="UINC01103174">
    <property type="protein sequence ID" value="SVC65351.1"/>
    <property type="molecule type" value="Genomic_DNA"/>
</dbReference>
<dbReference type="InterPro" id="IPR010799">
    <property type="entry name" value="MlrC_C"/>
</dbReference>
<organism evidence="3">
    <name type="scientific">marine metagenome</name>
    <dbReference type="NCBI Taxonomy" id="408172"/>
    <lineage>
        <taxon>unclassified sequences</taxon>
        <taxon>metagenomes</taxon>
        <taxon>ecological metagenomes</taxon>
    </lineage>
</organism>
<dbReference type="InterPro" id="IPR015995">
    <property type="entry name" value="MlrC_N"/>
</dbReference>